<proteinExistence type="inferred from homology"/>
<evidence type="ECO:0000256" key="7">
    <source>
        <dbReference type="ARBA" id="ARBA00022989"/>
    </source>
</evidence>
<dbReference type="GO" id="GO:0016758">
    <property type="term" value="F:hexosyltransferase activity"/>
    <property type="evidence" value="ECO:0007669"/>
    <property type="project" value="InterPro"/>
</dbReference>
<dbReference type="GO" id="GO:0008194">
    <property type="term" value="F:UDP-glycosyltransferase activity"/>
    <property type="evidence" value="ECO:0007669"/>
    <property type="project" value="TreeGrafter"/>
</dbReference>
<dbReference type="OrthoDB" id="5957813at2759"/>
<dbReference type="AlphaFoldDB" id="A0A8S1DAQ5"/>
<dbReference type="Gene3D" id="3.90.550.50">
    <property type="match status" value="1"/>
</dbReference>
<dbReference type="Pfam" id="PF01762">
    <property type="entry name" value="Galactosyl_T"/>
    <property type="match status" value="2"/>
</dbReference>
<evidence type="ECO:0000256" key="1">
    <source>
        <dbReference type="ARBA" id="ARBA00004323"/>
    </source>
</evidence>
<evidence type="ECO:0000256" key="5">
    <source>
        <dbReference type="ARBA" id="ARBA00022692"/>
    </source>
</evidence>
<evidence type="ECO:0000256" key="9">
    <source>
        <dbReference type="ARBA" id="ARBA00023136"/>
    </source>
</evidence>
<evidence type="ECO:0000256" key="3">
    <source>
        <dbReference type="ARBA" id="ARBA00022676"/>
    </source>
</evidence>
<keyword evidence="4" id="KW-0808">Transferase</keyword>
<dbReference type="InterPro" id="IPR002659">
    <property type="entry name" value="Glyco_trans_31"/>
</dbReference>
<feature type="transmembrane region" description="Helical" evidence="10">
    <location>
        <begin position="14"/>
        <end position="35"/>
    </location>
</feature>
<evidence type="ECO:0000256" key="10">
    <source>
        <dbReference type="RuleBase" id="RU363063"/>
    </source>
</evidence>
<keyword evidence="3 10" id="KW-0328">Glycosyltransferase</keyword>
<dbReference type="GO" id="GO:0006493">
    <property type="term" value="P:protein O-linked glycosylation"/>
    <property type="evidence" value="ECO:0007669"/>
    <property type="project" value="TreeGrafter"/>
</dbReference>
<dbReference type="FunFam" id="3.90.550.50:FF:000042">
    <property type="entry name" value="Hexosyltransferase"/>
    <property type="match status" value="1"/>
</dbReference>
<dbReference type="EC" id="2.4.1.-" evidence="10"/>
<name>A0A8S1DAQ5_9INSE</name>
<accession>A0A8S1DAQ5</accession>
<evidence type="ECO:0000256" key="4">
    <source>
        <dbReference type="ARBA" id="ARBA00022679"/>
    </source>
</evidence>
<keyword evidence="7 10" id="KW-1133">Transmembrane helix</keyword>
<dbReference type="GO" id="GO:0000139">
    <property type="term" value="C:Golgi membrane"/>
    <property type="evidence" value="ECO:0007669"/>
    <property type="project" value="UniProtKB-SubCell"/>
</dbReference>
<dbReference type="EMBL" id="CADEPI010000157">
    <property type="protein sequence ID" value="CAB3378104.1"/>
    <property type="molecule type" value="Genomic_DNA"/>
</dbReference>
<comment type="caution">
    <text evidence="11">The sequence shown here is derived from an EMBL/GenBank/DDBJ whole genome shotgun (WGS) entry which is preliminary data.</text>
</comment>
<evidence type="ECO:0000313" key="12">
    <source>
        <dbReference type="Proteomes" id="UP000494165"/>
    </source>
</evidence>
<evidence type="ECO:0000256" key="8">
    <source>
        <dbReference type="ARBA" id="ARBA00023034"/>
    </source>
</evidence>
<keyword evidence="8 10" id="KW-0333">Golgi apparatus</keyword>
<keyword evidence="5 10" id="KW-0812">Transmembrane</keyword>
<dbReference type="Proteomes" id="UP000494165">
    <property type="component" value="Unassembled WGS sequence"/>
</dbReference>
<gene>
    <name evidence="11" type="ORF">CLODIP_2_CD09412</name>
</gene>
<keyword evidence="9 10" id="KW-0472">Membrane</keyword>
<organism evidence="11 12">
    <name type="scientific">Cloeon dipterum</name>
    <dbReference type="NCBI Taxonomy" id="197152"/>
    <lineage>
        <taxon>Eukaryota</taxon>
        <taxon>Metazoa</taxon>
        <taxon>Ecdysozoa</taxon>
        <taxon>Arthropoda</taxon>
        <taxon>Hexapoda</taxon>
        <taxon>Insecta</taxon>
        <taxon>Pterygota</taxon>
        <taxon>Palaeoptera</taxon>
        <taxon>Ephemeroptera</taxon>
        <taxon>Pisciforma</taxon>
        <taxon>Baetidae</taxon>
        <taxon>Cloeon</taxon>
    </lineage>
</organism>
<comment type="subcellular location">
    <subcellularLocation>
        <location evidence="1 10">Golgi apparatus membrane</location>
        <topology evidence="1 10">Single-pass type II membrane protein</topology>
    </subcellularLocation>
</comment>
<comment type="similarity">
    <text evidence="2 10">Belongs to the glycosyltransferase 31 family.</text>
</comment>
<dbReference type="PANTHER" id="PTHR11214">
    <property type="entry name" value="BETA-1,3-N-ACETYLGLUCOSAMINYLTRANSFERASE"/>
    <property type="match status" value="1"/>
</dbReference>
<dbReference type="PANTHER" id="PTHR11214:SF349">
    <property type="entry name" value="BETA-1,3-GALACTOSYLTRANSFERASE BRN"/>
    <property type="match status" value="1"/>
</dbReference>
<evidence type="ECO:0000256" key="6">
    <source>
        <dbReference type="ARBA" id="ARBA00022968"/>
    </source>
</evidence>
<reference evidence="11 12" key="1">
    <citation type="submission" date="2020-04" db="EMBL/GenBank/DDBJ databases">
        <authorList>
            <person name="Alioto T."/>
            <person name="Alioto T."/>
            <person name="Gomez Garrido J."/>
        </authorList>
    </citation>
    <scope>NUCLEOTIDE SEQUENCE [LARGE SCALE GENOMIC DNA]</scope>
</reference>
<keyword evidence="12" id="KW-1185">Reference proteome</keyword>
<sequence>MTTRLFTLRATPRIRLISGALLVILVYTLYFYGVFTHLMERNYYTEFSYPLDEDITVYIDQLRNDAHDKCLAGGTSTELRLVYIVKSSMDHFERREAIRQTWGFEGRFSDVPIKRVFVLGMRPNDPHLQARVAEESKKFGDIVQADFVDTYYNNTIKTMMGFKWARQFCPKAKFYFFSDDDMYVSTKNVLRFLRHPTKYPQYLEDPAGFVERHKPAREPKQVLDFELSDEVQLYAGEVRNVMPLRHQSSKWYVSLEEYPFHMWPPYITAGAYVVSKATLDTLFLGSLFTKHFRFDDIYLALVAKKSGVDPFHCLHFRLNRLWYDSAVDYQYLIASHDFPNPEELKHFWELQKEAGNA</sequence>
<evidence type="ECO:0000313" key="11">
    <source>
        <dbReference type="EMBL" id="CAB3378104.1"/>
    </source>
</evidence>
<evidence type="ECO:0000256" key="2">
    <source>
        <dbReference type="ARBA" id="ARBA00008661"/>
    </source>
</evidence>
<keyword evidence="6 10" id="KW-0735">Signal-anchor</keyword>
<protein>
    <recommendedName>
        <fullName evidence="10">Hexosyltransferase</fullName>
        <ecNumber evidence="10">2.4.1.-</ecNumber>
    </recommendedName>
</protein>